<sequence length="191" mass="20158">MQKRRNSSGGSAGLASLPGGSGGAGFIGFSSFAANGSTFAAAADANAGSVQPAARPLPPFYDGTNSDLAMLFKRLTKKDPTTKLKALSQLQNLCSAAASAAEAPQRGTPPQQEHLHHHQAFLTPDDVIGLVPHWVYIYARLALDNDRRVRESANATLSHVAAANRKAVVPFLRQLLGPWWICMADPASEVA</sequence>
<name>A0A835ZGR8_9STRA</name>
<dbReference type="OrthoDB" id="6108at2759"/>
<evidence type="ECO:0000313" key="4">
    <source>
        <dbReference type="Proteomes" id="UP000664859"/>
    </source>
</evidence>
<dbReference type="GO" id="GO:1990112">
    <property type="term" value="C:RQC complex"/>
    <property type="evidence" value="ECO:0007669"/>
    <property type="project" value="UniProtKB-UniRule"/>
</dbReference>
<dbReference type="GO" id="GO:0008270">
    <property type="term" value="F:zinc ion binding"/>
    <property type="evidence" value="ECO:0007669"/>
    <property type="project" value="UniProtKB-KW"/>
</dbReference>
<dbReference type="EMBL" id="JAFCMP010000036">
    <property type="protein sequence ID" value="KAG5190249.1"/>
    <property type="molecule type" value="Genomic_DNA"/>
</dbReference>
<dbReference type="GO" id="GO:0016567">
    <property type="term" value="P:protein ubiquitination"/>
    <property type="evidence" value="ECO:0007669"/>
    <property type="project" value="UniProtKB-UniPathway"/>
</dbReference>
<dbReference type="PANTHER" id="PTHR12389">
    <property type="entry name" value="ZINC FINGER PROTEIN 294"/>
    <property type="match status" value="1"/>
</dbReference>
<dbReference type="InterPro" id="IPR011989">
    <property type="entry name" value="ARM-like"/>
</dbReference>
<keyword evidence="1" id="KW-0479">Metal-binding</keyword>
<dbReference type="UniPathway" id="UPA00143"/>
<comment type="subunit">
    <text evidence="1">Component of the ribosome quality control complex (RQC).</text>
</comment>
<feature type="non-terminal residue" evidence="3">
    <location>
        <position position="191"/>
    </location>
</feature>
<dbReference type="GO" id="GO:0043023">
    <property type="term" value="F:ribosomal large subunit binding"/>
    <property type="evidence" value="ECO:0007669"/>
    <property type="project" value="TreeGrafter"/>
</dbReference>
<organism evidence="3 4">
    <name type="scientific">Tribonema minus</name>
    <dbReference type="NCBI Taxonomy" id="303371"/>
    <lineage>
        <taxon>Eukaryota</taxon>
        <taxon>Sar</taxon>
        <taxon>Stramenopiles</taxon>
        <taxon>Ochrophyta</taxon>
        <taxon>PX clade</taxon>
        <taxon>Xanthophyceae</taxon>
        <taxon>Tribonematales</taxon>
        <taxon>Tribonemataceae</taxon>
        <taxon>Tribonema</taxon>
    </lineage>
</organism>
<keyword evidence="1" id="KW-0863">Zinc-finger</keyword>
<dbReference type="Proteomes" id="UP000664859">
    <property type="component" value="Unassembled WGS sequence"/>
</dbReference>
<dbReference type="InterPro" id="IPR016024">
    <property type="entry name" value="ARM-type_fold"/>
</dbReference>
<protein>
    <recommendedName>
        <fullName evidence="1">E3 ubiquitin-protein ligase listerin</fullName>
        <ecNumber evidence="1">2.3.2.27</ecNumber>
    </recommendedName>
    <alternativeName>
        <fullName evidence="1">RING-type E3 ubiquitin transferase listerin</fullName>
    </alternativeName>
</protein>
<comment type="similarity">
    <text evidence="1">Belongs to the LTN1 family.</text>
</comment>
<dbReference type="Pfam" id="PF22958">
    <property type="entry name" value="Ltn1_1st"/>
    <property type="match status" value="1"/>
</dbReference>
<dbReference type="AlphaFoldDB" id="A0A835ZGR8"/>
<dbReference type="GO" id="GO:0005829">
    <property type="term" value="C:cytosol"/>
    <property type="evidence" value="ECO:0007669"/>
    <property type="project" value="UniProtKB-UniRule"/>
</dbReference>
<gene>
    <name evidence="3" type="ORF">JKP88DRAFT_175802</name>
</gene>
<accession>A0A835ZGR8</accession>
<reference evidence="3" key="1">
    <citation type="submission" date="2021-02" db="EMBL/GenBank/DDBJ databases">
        <title>First Annotated Genome of the Yellow-green Alga Tribonema minus.</title>
        <authorList>
            <person name="Mahan K.M."/>
        </authorList>
    </citation>
    <scope>NUCLEOTIDE SEQUENCE</scope>
    <source>
        <strain evidence="3">UTEX B ZZ1240</strain>
    </source>
</reference>
<evidence type="ECO:0000259" key="2">
    <source>
        <dbReference type="Pfam" id="PF22958"/>
    </source>
</evidence>
<dbReference type="GO" id="GO:1990116">
    <property type="term" value="P:ribosome-associated ubiquitin-dependent protein catabolic process"/>
    <property type="evidence" value="ECO:0007669"/>
    <property type="project" value="UniProtKB-UniRule"/>
</dbReference>
<comment type="pathway">
    <text evidence="1">Protein modification; protein ubiquitination.</text>
</comment>
<dbReference type="PANTHER" id="PTHR12389:SF0">
    <property type="entry name" value="E3 UBIQUITIN-PROTEIN LIGASE LISTERIN"/>
    <property type="match status" value="1"/>
</dbReference>
<dbReference type="EC" id="2.3.2.27" evidence="1"/>
<dbReference type="GO" id="GO:0072344">
    <property type="term" value="P:rescue of stalled ribosome"/>
    <property type="evidence" value="ECO:0007669"/>
    <property type="project" value="UniProtKB-UniRule"/>
</dbReference>
<dbReference type="InterPro" id="IPR039795">
    <property type="entry name" value="LTN1/Rkr1"/>
</dbReference>
<keyword evidence="1" id="KW-0862">Zinc</keyword>
<dbReference type="SUPFAM" id="SSF48371">
    <property type="entry name" value="ARM repeat"/>
    <property type="match status" value="1"/>
</dbReference>
<proteinExistence type="inferred from homology"/>
<comment type="catalytic activity">
    <reaction evidence="1">
        <text>S-ubiquitinyl-[E2 ubiquitin-conjugating enzyme]-L-cysteine + [acceptor protein]-L-lysine = [E2 ubiquitin-conjugating enzyme]-L-cysteine + N(6)-ubiquitinyl-[acceptor protein]-L-lysine.</text>
        <dbReference type="EC" id="2.3.2.27"/>
    </reaction>
</comment>
<dbReference type="InterPro" id="IPR054476">
    <property type="entry name" value="Ltn1_N"/>
</dbReference>
<keyword evidence="1" id="KW-0833">Ubl conjugation pathway</keyword>
<feature type="domain" description="E3 ubiquitin-protein ligase listerin N-terminal" evidence="2">
    <location>
        <begin position="66"/>
        <end position="191"/>
    </location>
</feature>
<evidence type="ECO:0000256" key="1">
    <source>
        <dbReference type="RuleBase" id="RU367090"/>
    </source>
</evidence>
<evidence type="ECO:0000313" key="3">
    <source>
        <dbReference type="EMBL" id="KAG5190249.1"/>
    </source>
</evidence>
<keyword evidence="1" id="KW-0808">Transferase</keyword>
<dbReference type="Gene3D" id="1.25.10.10">
    <property type="entry name" value="Leucine-rich Repeat Variant"/>
    <property type="match status" value="1"/>
</dbReference>
<keyword evidence="4" id="KW-1185">Reference proteome</keyword>
<dbReference type="GO" id="GO:0061630">
    <property type="term" value="F:ubiquitin protein ligase activity"/>
    <property type="evidence" value="ECO:0007669"/>
    <property type="project" value="UniProtKB-UniRule"/>
</dbReference>
<comment type="caution">
    <text evidence="3">The sequence shown here is derived from an EMBL/GenBank/DDBJ whole genome shotgun (WGS) entry which is preliminary data.</text>
</comment>
<comment type="function">
    <text evidence="1">E3 ubiquitin-protein ligase. Component of the ribosome quality control complex (RQC), a ribosome-associated complex that mediates ubiquitination and extraction of incompletely synthesized nascent chains for proteasomal degradation.</text>
</comment>